<evidence type="ECO:0000256" key="9">
    <source>
        <dbReference type="ARBA" id="ARBA00038276"/>
    </source>
</evidence>
<dbReference type="Pfam" id="PF01909">
    <property type="entry name" value="NTP_transf_2"/>
    <property type="match status" value="1"/>
</dbReference>
<sequence>MTKLDFTLERIREKYSYLSHEYGVGNIGIFGSVAEGIEHEDSDVDVVVEFTRPIGLQFIDFVGYLEDILGAKVDVLTEEGTKNIRNKKIADNIRRNIVYI</sequence>
<reference evidence="11" key="1">
    <citation type="submission" date="2019-02" db="EMBL/GenBank/DDBJ databases">
        <authorList>
            <person name="Gruber-Vodicka R. H."/>
            <person name="Seah K. B. B."/>
        </authorList>
    </citation>
    <scope>NUCLEOTIDE SEQUENCE</scope>
    <source>
        <strain evidence="12">BECK_BY19</strain>
        <strain evidence="11">BECK_BY8</strain>
    </source>
</reference>
<dbReference type="InterPro" id="IPR052038">
    <property type="entry name" value="Type-VII_TA_antitoxin"/>
</dbReference>
<gene>
    <name evidence="11" type="ORF">BECKUNK1418G_GA0071005_102831</name>
    <name evidence="12" type="ORF">BECKUNK1418H_GA0071006_103531</name>
</gene>
<dbReference type="InterPro" id="IPR002934">
    <property type="entry name" value="Polymerase_NTP_transf_dom"/>
</dbReference>
<keyword evidence="8" id="KW-0460">Magnesium</keyword>
<evidence type="ECO:0000256" key="3">
    <source>
        <dbReference type="ARBA" id="ARBA00022679"/>
    </source>
</evidence>
<dbReference type="SUPFAM" id="SSF81301">
    <property type="entry name" value="Nucleotidyltransferase"/>
    <property type="match status" value="1"/>
</dbReference>
<evidence type="ECO:0000256" key="7">
    <source>
        <dbReference type="ARBA" id="ARBA00022840"/>
    </source>
</evidence>
<keyword evidence="4" id="KW-0548">Nucleotidyltransferase</keyword>
<evidence type="ECO:0000313" key="12">
    <source>
        <dbReference type="EMBL" id="VFK70678.1"/>
    </source>
</evidence>
<dbReference type="AlphaFoldDB" id="A0A451AAC9"/>
<keyword evidence="3" id="KW-0808">Transferase</keyword>
<name>A0A451AAC9_9GAMM</name>
<evidence type="ECO:0000256" key="8">
    <source>
        <dbReference type="ARBA" id="ARBA00022842"/>
    </source>
</evidence>
<evidence type="ECO:0000256" key="4">
    <source>
        <dbReference type="ARBA" id="ARBA00022695"/>
    </source>
</evidence>
<dbReference type="GO" id="GO:0046872">
    <property type="term" value="F:metal ion binding"/>
    <property type="evidence" value="ECO:0007669"/>
    <property type="project" value="UniProtKB-KW"/>
</dbReference>
<accession>A0A451AAC9</accession>
<organism evidence="11">
    <name type="scientific">Candidatus Kentrum sp. UNK</name>
    <dbReference type="NCBI Taxonomy" id="2126344"/>
    <lineage>
        <taxon>Bacteria</taxon>
        <taxon>Pseudomonadati</taxon>
        <taxon>Pseudomonadota</taxon>
        <taxon>Gammaproteobacteria</taxon>
        <taxon>Candidatus Kentrum</taxon>
    </lineage>
</organism>
<evidence type="ECO:0000259" key="10">
    <source>
        <dbReference type="Pfam" id="PF01909"/>
    </source>
</evidence>
<dbReference type="EMBL" id="CAADGD010000035">
    <property type="protein sequence ID" value="VFK70678.1"/>
    <property type="molecule type" value="Genomic_DNA"/>
</dbReference>
<evidence type="ECO:0000256" key="5">
    <source>
        <dbReference type="ARBA" id="ARBA00022723"/>
    </source>
</evidence>
<dbReference type="GO" id="GO:0005524">
    <property type="term" value="F:ATP binding"/>
    <property type="evidence" value="ECO:0007669"/>
    <property type="project" value="UniProtKB-KW"/>
</dbReference>
<keyword evidence="2" id="KW-1277">Toxin-antitoxin system</keyword>
<keyword evidence="5" id="KW-0479">Metal-binding</keyword>
<dbReference type="InterPro" id="IPR043519">
    <property type="entry name" value="NT_sf"/>
</dbReference>
<evidence type="ECO:0000256" key="2">
    <source>
        <dbReference type="ARBA" id="ARBA00022649"/>
    </source>
</evidence>
<dbReference type="EMBL" id="CAADFZ010000028">
    <property type="protein sequence ID" value="VFK62975.1"/>
    <property type="molecule type" value="Genomic_DNA"/>
</dbReference>
<dbReference type="GO" id="GO:0016779">
    <property type="term" value="F:nucleotidyltransferase activity"/>
    <property type="evidence" value="ECO:0007669"/>
    <property type="project" value="UniProtKB-KW"/>
</dbReference>
<evidence type="ECO:0000256" key="6">
    <source>
        <dbReference type="ARBA" id="ARBA00022741"/>
    </source>
</evidence>
<keyword evidence="6" id="KW-0547">Nucleotide-binding</keyword>
<dbReference type="PANTHER" id="PTHR33571">
    <property type="entry name" value="SSL8005 PROTEIN"/>
    <property type="match status" value="1"/>
</dbReference>
<dbReference type="Gene3D" id="3.30.460.10">
    <property type="entry name" value="Beta Polymerase, domain 2"/>
    <property type="match status" value="1"/>
</dbReference>
<dbReference type="CDD" id="cd05403">
    <property type="entry name" value="NT_KNTase_like"/>
    <property type="match status" value="1"/>
</dbReference>
<evidence type="ECO:0000313" key="11">
    <source>
        <dbReference type="EMBL" id="VFK62975.1"/>
    </source>
</evidence>
<protein>
    <recommendedName>
        <fullName evidence="10">Polymerase nucleotidyl transferase domain-containing protein</fullName>
    </recommendedName>
</protein>
<comment type="similarity">
    <text evidence="9">Belongs to the MntA antitoxin family.</text>
</comment>
<evidence type="ECO:0000256" key="1">
    <source>
        <dbReference type="ARBA" id="ARBA00001946"/>
    </source>
</evidence>
<dbReference type="PANTHER" id="PTHR33571:SF14">
    <property type="entry name" value="PROTEIN ADENYLYLTRANSFERASE MJ0435-RELATED"/>
    <property type="match status" value="1"/>
</dbReference>
<feature type="domain" description="Polymerase nucleotidyl transferase" evidence="10">
    <location>
        <begin position="17"/>
        <end position="92"/>
    </location>
</feature>
<comment type="cofactor">
    <cofactor evidence="1">
        <name>Mg(2+)</name>
        <dbReference type="ChEBI" id="CHEBI:18420"/>
    </cofactor>
</comment>
<keyword evidence="7" id="KW-0067">ATP-binding</keyword>
<proteinExistence type="inferred from homology"/>